<proteinExistence type="inferred from homology"/>
<dbReference type="InterPro" id="IPR036734">
    <property type="entry name" value="Neur_chan_lig-bd_sf"/>
</dbReference>
<dbReference type="SUPFAM" id="SSF63712">
    <property type="entry name" value="Nicotinic receptor ligand binding domain-like"/>
    <property type="match status" value="1"/>
</dbReference>
<dbReference type="Gene3D" id="1.20.58.390">
    <property type="entry name" value="Neurotransmitter-gated ion-channel transmembrane domain"/>
    <property type="match status" value="1"/>
</dbReference>
<dbReference type="InterPro" id="IPR038050">
    <property type="entry name" value="Neuro_actylchol_rec"/>
</dbReference>
<keyword evidence="3" id="KW-0812">Transmembrane</keyword>
<organism evidence="5 6">
    <name type="scientific">Hyalella azteca</name>
    <name type="common">Amphipod</name>
    <dbReference type="NCBI Taxonomy" id="294128"/>
    <lineage>
        <taxon>Eukaryota</taxon>
        <taxon>Metazoa</taxon>
        <taxon>Ecdysozoa</taxon>
        <taxon>Arthropoda</taxon>
        <taxon>Crustacea</taxon>
        <taxon>Multicrustacea</taxon>
        <taxon>Malacostraca</taxon>
        <taxon>Eumalacostraca</taxon>
        <taxon>Peracarida</taxon>
        <taxon>Amphipoda</taxon>
        <taxon>Senticaudata</taxon>
        <taxon>Talitrida</taxon>
        <taxon>Talitroidea</taxon>
        <taxon>Hyalellidae</taxon>
        <taxon>Hyalella</taxon>
    </lineage>
</organism>
<gene>
    <name evidence="6" type="primary">LOC108670431</name>
</gene>
<dbReference type="GO" id="GO:0016020">
    <property type="term" value="C:membrane"/>
    <property type="evidence" value="ECO:0007669"/>
    <property type="project" value="UniProtKB-SubCell"/>
</dbReference>
<dbReference type="InterPro" id="IPR006201">
    <property type="entry name" value="Neur_channel"/>
</dbReference>
<evidence type="ECO:0000313" key="5">
    <source>
        <dbReference type="Proteomes" id="UP000694843"/>
    </source>
</evidence>
<dbReference type="Gene3D" id="2.70.170.10">
    <property type="entry name" value="Neurotransmitter-gated ion-channel ligand-binding domain"/>
    <property type="match status" value="1"/>
</dbReference>
<comment type="similarity">
    <text evidence="3">Belongs to the ligand-gated ion channel (TC 1.A.9) family.</text>
</comment>
<evidence type="ECO:0000313" key="6">
    <source>
        <dbReference type="RefSeq" id="XP_018013393.1"/>
    </source>
</evidence>
<name>A0A8B7NID1_HYAAZ</name>
<dbReference type="InterPro" id="IPR006202">
    <property type="entry name" value="Neur_chan_lig-bd"/>
</dbReference>
<accession>A0A8B7NID1</accession>
<dbReference type="GeneID" id="108670431"/>
<keyword evidence="3" id="KW-1133">Transmembrane helix</keyword>
<dbReference type="PANTHER" id="PTHR18945">
    <property type="entry name" value="NEUROTRANSMITTER GATED ION CHANNEL"/>
    <property type="match status" value="1"/>
</dbReference>
<feature type="transmembrane region" description="Helical" evidence="3">
    <location>
        <begin position="304"/>
        <end position="326"/>
    </location>
</feature>
<dbReference type="GO" id="GO:0004888">
    <property type="term" value="F:transmembrane signaling receptor activity"/>
    <property type="evidence" value="ECO:0007669"/>
    <property type="project" value="InterPro"/>
</dbReference>
<evidence type="ECO:0000256" key="3">
    <source>
        <dbReference type="RuleBase" id="RU000687"/>
    </source>
</evidence>
<dbReference type="KEGG" id="hazt:108670431"/>
<keyword evidence="3" id="KW-0407">Ion channel</keyword>
<feature type="transmembrane region" description="Helical" evidence="3">
    <location>
        <begin position="271"/>
        <end position="292"/>
    </location>
</feature>
<feature type="transmembrane region" description="Helical" evidence="3">
    <location>
        <begin position="361"/>
        <end position="379"/>
    </location>
</feature>
<keyword evidence="3" id="KW-0813">Transport</keyword>
<feature type="signal peptide" evidence="3">
    <location>
        <begin position="1"/>
        <end position="24"/>
    </location>
</feature>
<dbReference type="PRINTS" id="PR00252">
    <property type="entry name" value="NRIONCHANNEL"/>
</dbReference>
<comment type="subcellular location">
    <subcellularLocation>
        <location evidence="1">Membrane</location>
        <topology evidence="1">Multi-pass membrane protein</topology>
    </subcellularLocation>
</comment>
<evidence type="ECO:0000256" key="1">
    <source>
        <dbReference type="ARBA" id="ARBA00004141"/>
    </source>
</evidence>
<dbReference type="OMA" id="CIVAISW"/>
<reference evidence="6" key="1">
    <citation type="submission" date="2025-08" db="UniProtKB">
        <authorList>
            <consortium name="RefSeq"/>
        </authorList>
    </citation>
    <scope>IDENTIFICATION</scope>
    <source>
        <tissue evidence="6">Whole organism</tissue>
    </source>
</reference>
<evidence type="ECO:0000259" key="4">
    <source>
        <dbReference type="Pfam" id="PF02931"/>
    </source>
</evidence>
<feature type="chain" id="PRO_5034391403" evidence="3">
    <location>
        <begin position="25"/>
        <end position="380"/>
    </location>
</feature>
<evidence type="ECO:0000256" key="2">
    <source>
        <dbReference type="ARBA" id="ARBA00023136"/>
    </source>
</evidence>
<keyword evidence="5" id="KW-1185">Reference proteome</keyword>
<dbReference type="Proteomes" id="UP000694843">
    <property type="component" value="Unplaced"/>
</dbReference>
<keyword evidence="3" id="KW-0732">Signal</keyword>
<feature type="transmembrane region" description="Helical" evidence="3">
    <location>
        <begin position="245"/>
        <end position="264"/>
    </location>
</feature>
<dbReference type="InterPro" id="IPR018000">
    <property type="entry name" value="Neurotransmitter_ion_chnl_CS"/>
</dbReference>
<dbReference type="RefSeq" id="XP_018013393.1">
    <property type="nucleotide sequence ID" value="XM_018157904.2"/>
</dbReference>
<dbReference type="PROSITE" id="PS00236">
    <property type="entry name" value="NEUROTR_ION_CHANNEL"/>
    <property type="match status" value="1"/>
</dbReference>
<dbReference type="OrthoDB" id="407674at2759"/>
<feature type="domain" description="Neurotransmitter-gated ion-channel ligand-binding" evidence="4">
    <location>
        <begin position="45"/>
        <end position="237"/>
    </location>
</feature>
<sequence length="380" mass="43343">MDAARSGILGFVALLLLFSSGAECHTAKINAATREVLSILRDPANYDKGVMAANESGPLDTELQLFFRDVDIDDVDMQMTVDLTFRMIWRDSRLVYKTPGVPYVTLTESELAWFPDPFFKNAISTQQQQTMIPQSYLRVYSDGRLVYSTRMIVLLSCDMDFSRFPHDVQHCSIPIASYGYTIEDLIFHFKDTSVTMTNGSIQSRNFYIDRFVTDSCNSKTSTGVYSCVKVELRINRQVTSYILEWYIPCVFLVVVAGMSELVVAAEFLTRVLLTLVPLITLAMYASVYALLTTPSVPFFRPLDIFSGFSLLVIFLQLLRVVILHYYAQRKLKEERGELLPRHPRDDFLETIIVNADNIAKFTLLAFYILFVFVYIVAYST</sequence>
<keyword evidence="2 3" id="KW-0472">Membrane</keyword>
<dbReference type="AlphaFoldDB" id="A0A8B7NID1"/>
<protein>
    <submittedName>
        <fullName evidence="6">Glutamate-gated chloride channel</fullName>
    </submittedName>
</protein>
<dbReference type="Pfam" id="PF02931">
    <property type="entry name" value="Neur_chan_LBD"/>
    <property type="match status" value="1"/>
</dbReference>
<keyword evidence="3" id="KW-0406">Ion transport</keyword>
<dbReference type="GO" id="GO:0005230">
    <property type="term" value="F:extracellular ligand-gated monoatomic ion channel activity"/>
    <property type="evidence" value="ECO:0007669"/>
    <property type="project" value="InterPro"/>
</dbReference>